<dbReference type="PANTHER" id="PTHR43133:SF51">
    <property type="entry name" value="RNA POLYMERASE SIGMA FACTOR"/>
    <property type="match status" value="1"/>
</dbReference>
<dbReference type="RefSeq" id="WP_207599834.1">
    <property type="nucleotide sequence ID" value="NZ_JAFNJU010000007.1"/>
</dbReference>
<keyword evidence="4" id="KW-0238">DNA-binding</keyword>
<comment type="caution">
    <text evidence="8">The sequence shown here is derived from an EMBL/GenBank/DDBJ whole genome shotgun (WGS) entry which is preliminary data.</text>
</comment>
<dbReference type="Proteomes" id="UP000664218">
    <property type="component" value="Unassembled WGS sequence"/>
</dbReference>
<protein>
    <submittedName>
        <fullName evidence="8">Sigma-70 family RNA polymerase sigma factor</fullName>
    </submittedName>
</protein>
<dbReference type="GO" id="GO:0006352">
    <property type="term" value="P:DNA-templated transcription initiation"/>
    <property type="evidence" value="ECO:0007669"/>
    <property type="project" value="InterPro"/>
</dbReference>
<dbReference type="InterPro" id="IPR007630">
    <property type="entry name" value="RNA_pol_sigma70_r4"/>
</dbReference>
<dbReference type="PANTHER" id="PTHR43133">
    <property type="entry name" value="RNA POLYMERASE ECF-TYPE SIGMA FACTO"/>
    <property type="match status" value="1"/>
</dbReference>
<evidence type="ECO:0000259" key="7">
    <source>
        <dbReference type="Pfam" id="PF04545"/>
    </source>
</evidence>
<dbReference type="InterPro" id="IPR039425">
    <property type="entry name" value="RNA_pol_sigma-70-like"/>
</dbReference>
<proteinExistence type="inferred from homology"/>
<evidence type="ECO:0000256" key="1">
    <source>
        <dbReference type="ARBA" id="ARBA00010641"/>
    </source>
</evidence>
<accession>A0A939HD12</accession>
<dbReference type="AlphaFoldDB" id="A0A939HD12"/>
<evidence type="ECO:0000256" key="4">
    <source>
        <dbReference type="ARBA" id="ARBA00023125"/>
    </source>
</evidence>
<evidence type="ECO:0000259" key="6">
    <source>
        <dbReference type="Pfam" id="PF04542"/>
    </source>
</evidence>
<keyword evidence="2" id="KW-0805">Transcription regulation</keyword>
<dbReference type="InterPro" id="IPR013325">
    <property type="entry name" value="RNA_pol_sigma_r2"/>
</dbReference>
<comment type="similarity">
    <text evidence="1">Belongs to the sigma-70 factor family. ECF subfamily.</text>
</comment>
<dbReference type="InterPro" id="IPR036388">
    <property type="entry name" value="WH-like_DNA-bd_sf"/>
</dbReference>
<dbReference type="GO" id="GO:0016987">
    <property type="term" value="F:sigma factor activity"/>
    <property type="evidence" value="ECO:0007669"/>
    <property type="project" value="UniProtKB-KW"/>
</dbReference>
<dbReference type="InterPro" id="IPR007627">
    <property type="entry name" value="RNA_pol_sigma70_r2"/>
</dbReference>
<dbReference type="NCBIfam" id="TIGR02937">
    <property type="entry name" value="sigma70-ECF"/>
    <property type="match status" value="1"/>
</dbReference>
<dbReference type="InterPro" id="IPR014284">
    <property type="entry name" value="RNA_pol_sigma-70_dom"/>
</dbReference>
<keyword evidence="9" id="KW-1185">Reference proteome</keyword>
<dbReference type="Gene3D" id="1.10.10.10">
    <property type="entry name" value="Winged helix-like DNA-binding domain superfamily/Winged helix DNA-binding domain"/>
    <property type="match status" value="1"/>
</dbReference>
<evidence type="ECO:0000256" key="5">
    <source>
        <dbReference type="ARBA" id="ARBA00023163"/>
    </source>
</evidence>
<evidence type="ECO:0000313" key="8">
    <source>
        <dbReference type="EMBL" id="MBO1265310.1"/>
    </source>
</evidence>
<feature type="domain" description="RNA polymerase sigma-70 region 4" evidence="7">
    <location>
        <begin position="109"/>
        <end position="157"/>
    </location>
</feature>
<dbReference type="GO" id="GO:0003677">
    <property type="term" value="F:DNA binding"/>
    <property type="evidence" value="ECO:0007669"/>
    <property type="project" value="UniProtKB-KW"/>
</dbReference>
<dbReference type="SUPFAM" id="SSF88946">
    <property type="entry name" value="Sigma2 domain of RNA polymerase sigma factors"/>
    <property type="match status" value="1"/>
</dbReference>
<dbReference type="Gene3D" id="1.10.1740.10">
    <property type="match status" value="1"/>
</dbReference>
<gene>
    <name evidence="8" type="ORF">J3A84_09740</name>
</gene>
<reference evidence="8" key="1">
    <citation type="submission" date="2021-03" db="EMBL/GenBank/DDBJ databases">
        <title>Proteiniclasticum marinus sp. nov., isolated from tidal flat sediment.</title>
        <authorList>
            <person name="Namirimu T."/>
            <person name="Yang J.-A."/>
            <person name="Yang S.-H."/>
            <person name="Kim Y.-J."/>
            <person name="Kwon K.K."/>
        </authorList>
    </citation>
    <scope>NUCLEOTIDE SEQUENCE</scope>
    <source>
        <strain evidence="8">SCR006</strain>
    </source>
</reference>
<dbReference type="InterPro" id="IPR013324">
    <property type="entry name" value="RNA_pol_sigma_r3/r4-like"/>
</dbReference>
<dbReference type="Pfam" id="PF04545">
    <property type="entry name" value="Sigma70_r4"/>
    <property type="match status" value="1"/>
</dbReference>
<keyword evidence="5" id="KW-0804">Transcription</keyword>
<dbReference type="CDD" id="cd06171">
    <property type="entry name" value="Sigma70_r4"/>
    <property type="match status" value="1"/>
</dbReference>
<keyword evidence="3" id="KW-0731">Sigma factor</keyword>
<dbReference type="EMBL" id="JAFNJU010000007">
    <property type="protein sequence ID" value="MBO1265310.1"/>
    <property type="molecule type" value="Genomic_DNA"/>
</dbReference>
<dbReference type="SUPFAM" id="SSF88659">
    <property type="entry name" value="Sigma3 and sigma4 domains of RNA polymerase sigma factors"/>
    <property type="match status" value="1"/>
</dbReference>
<organism evidence="8 9">
    <name type="scientific">Proteiniclasticum aestuarii</name>
    <dbReference type="NCBI Taxonomy" id="2817862"/>
    <lineage>
        <taxon>Bacteria</taxon>
        <taxon>Bacillati</taxon>
        <taxon>Bacillota</taxon>
        <taxon>Clostridia</taxon>
        <taxon>Eubacteriales</taxon>
        <taxon>Clostridiaceae</taxon>
        <taxon>Proteiniclasticum</taxon>
    </lineage>
</organism>
<evidence type="ECO:0000313" key="9">
    <source>
        <dbReference type="Proteomes" id="UP000664218"/>
    </source>
</evidence>
<evidence type="ECO:0000256" key="2">
    <source>
        <dbReference type="ARBA" id="ARBA00023015"/>
    </source>
</evidence>
<dbReference type="Pfam" id="PF04542">
    <property type="entry name" value="Sigma70_r2"/>
    <property type="match status" value="1"/>
</dbReference>
<sequence>MGYFNRKGIEKDAYIRLIEQYRETMYRIAYGYLGNEAEALEAIDEAIYLGYAKRKTVKEPDYAKTWLTRILINECYRMLRKRDHLSFYEIPPDVVDAREEPISLSTKLALQSLPEDLRQVIILRYFADMTIRETAEFLGIPDGTVSSRARKALSILRIELMEKEGEKIYEKKS</sequence>
<feature type="domain" description="RNA polymerase sigma-70 region 2" evidence="6">
    <location>
        <begin position="17"/>
        <end position="83"/>
    </location>
</feature>
<name>A0A939HD12_9CLOT</name>
<evidence type="ECO:0000256" key="3">
    <source>
        <dbReference type="ARBA" id="ARBA00023082"/>
    </source>
</evidence>